<dbReference type="AlphaFoldDB" id="A0A2S6I8K6"/>
<evidence type="ECO:0000256" key="1">
    <source>
        <dbReference type="ARBA" id="ARBA00022741"/>
    </source>
</evidence>
<dbReference type="CDD" id="cd03230">
    <property type="entry name" value="ABC_DR_subfamily_A"/>
    <property type="match status" value="1"/>
</dbReference>
<sequence length="256" mass="28683">MPPALELRGLRKSYYQKPVLFGLDLTVAPGQIVGYIGPNGAGKTTTLRILGGLDNRFDGEVRVLGIDVRKDPLSVKRRIGYLPESADLYDVLTPAEFYDLVGSLHGMEEPRIRDRAARLEEYLGLSYRRNQRMDSFSKGMRQKVLLTSILLHDPDLIFMDEPLNGLDANSVIRVKDLLRQLTERGKTIFYSSHIMDVVERISDRIILLNDGRIAANGTFAELNARAHSDNLEHLFTQLTGGRAGGEGPRFNLDSDE</sequence>
<proteinExistence type="predicted"/>
<name>A0A2S6I8K6_9BACT</name>
<evidence type="ECO:0000313" key="5">
    <source>
        <dbReference type="Proteomes" id="UP000237662"/>
    </source>
</evidence>
<feature type="domain" description="ABC transporter" evidence="3">
    <location>
        <begin position="5"/>
        <end position="235"/>
    </location>
</feature>
<dbReference type="PANTHER" id="PTHR43613:SF1">
    <property type="entry name" value="ABC TRANSPORTER, ATP-BINDING PROTEIN"/>
    <property type="match status" value="1"/>
</dbReference>
<dbReference type="Pfam" id="PF00005">
    <property type="entry name" value="ABC_tran"/>
    <property type="match status" value="1"/>
</dbReference>
<reference evidence="4 5" key="1">
    <citation type="submission" date="2018-02" db="EMBL/GenBank/DDBJ databases">
        <title>Genomic Encyclopedia of Archaeal and Bacterial Type Strains, Phase II (KMG-II): from individual species to whole genera.</title>
        <authorList>
            <person name="Goeker M."/>
        </authorList>
    </citation>
    <scope>NUCLEOTIDE SEQUENCE [LARGE SCALE GENOMIC DNA]</scope>
    <source>
        <strain evidence="4 5">DSM 29526</strain>
    </source>
</reference>
<dbReference type="OrthoDB" id="9785229at2"/>
<dbReference type="Proteomes" id="UP000237662">
    <property type="component" value="Unassembled WGS sequence"/>
</dbReference>
<dbReference type="GO" id="GO:0016887">
    <property type="term" value="F:ATP hydrolysis activity"/>
    <property type="evidence" value="ECO:0007669"/>
    <property type="project" value="InterPro"/>
</dbReference>
<dbReference type="InterPro" id="IPR003593">
    <property type="entry name" value="AAA+_ATPase"/>
</dbReference>
<dbReference type="SUPFAM" id="SSF52540">
    <property type="entry name" value="P-loop containing nucleoside triphosphate hydrolases"/>
    <property type="match status" value="1"/>
</dbReference>
<dbReference type="GO" id="GO:0005524">
    <property type="term" value="F:ATP binding"/>
    <property type="evidence" value="ECO:0007669"/>
    <property type="project" value="UniProtKB-KW"/>
</dbReference>
<organism evidence="4 5">
    <name type="scientific">Neolewinella xylanilytica</name>
    <dbReference type="NCBI Taxonomy" id="1514080"/>
    <lineage>
        <taxon>Bacteria</taxon>
        <taxon>Pseudomonadati</taxon>
        <taxon>Bacteroidota</taxon>
        <taxon>Saprospiria</taxon>
        <taxon>Saprospirales</taxon>
        <taxon>Lewinellaceae</taxon>
        <taxon>Neolewinella</taxon>
    </lineage>
</organism>
<dbReference type="RefSeq" id="WP_104418392.1">
    <property type="nucleotide sequence ID" value="NZ_PTJC01000005.1"/>
</dbReference>
<evidence type="ECO:0000313" key="4">
    <source>
        <dbReference type="EMBL" id="PPK87809.1"/>
    </source>
</evidence>
<evidence type="ECO:0000259" key="3">
    <source>
        <dbReference type="PROSITE" id="PS50893"/>
    </source>
</evidence>
<protein>
    <submittedName>
        <fullName evidence="4">ABC-2 type transport system ATP-binding protein</fullName>
    </submittedName>
</protein>
<dbReference type="Gene3D" id="3.40.50.300">
    <property type="entry name" value="P-loop containing nucleotide triphosphate hydrolases"/>
    <property type="match status" value="1"/>
</dbReference>
<accession>A0A2S6I8K6</accession>
<comment type="caution">
    <text evidence="4">The sequence shown here is derived from an EMBL/GenBank/DDBJ whole genome shotgun (WGS) entry which is preliminary data.</text>
</comment>
<gene>
    <name evidence="4" type="ORF">CLV84_0762</name>
</gene>
<dbReference type="InterPro" id="IPR027417">
    <property type="entry name" value="P-loop_NTPase"/>
</dbReference>
<dbReference type="PROSITE" id="PS50893">
    <property type="entry name" value="ABC_TRANSPORTER_2"/>
    <property type="match status" value="1"/>
</dbReference>
<dbReference type="PANTHER" id="PTHR43613">
    <property type="entry name" value="ABC TRANSPORTER, ATP-BINDING PROTEIN"/>
    <property type="match status" value="1"/>
</dbReference>
<evidence type="ECO:0000256" key="2">
    <source>
        <dbReference type="ARBA" id="ARBA00022840"/>
    </source>
</evidence>
<keyword evidence="5" id="KW-1185">Reference proteome</keyword>
<dbReference type="EMBL" id="PTJC01000005">
    <property type="protein sequence ID" value="PPK87809.1"/>
    <property type="molecule type" value="Genomic_DNA"/>
</dbReference>
<keyword evidence="2 4" id="KW-0067">ATP-binding</keyword>
<dbReference type="SMART" id="SM00382">
    <property type="entry name" value="AAA"/>
    <property type="match status" value="1"/>
</dbReference>
<dbReference type="InterPro" id="IPR003439">
    <property type="entry name" value="ABC_transporter-like_ATP-bd"/>
</dbReference>
<keyword evidence="1" id="KW-0547">Nucleotide-binding</keyword>